<keyword evidence="1" id="KW-0805">Transcription regulation</keyword>
<dbReference type="SUPFAM" id="SSF64288">
    <property type="entry name" value="Chorismate lyase-like"/>
    <property type="match status" value="1"/>
</dbReference>
<keyword evidence="6" id="KW-1185">Reference proteome</keyword>
<dbReference type="PROSITE" id="PS50949">
    <property type="entry name" value="HTH_GNTR"/>
    <property type="match status" value="1"/>
</dbReference>
<evidence type="ECO:0000256" key="2">
    <source>
        <dbReference type="ARBA" id="ARBA00023125"/>
    </source>
</evidence>
<evidence type="ECO:0000256" key="1">
    <source>
        <dbReference type="ARBA" id="ARBA00023015"/>
    </source>
</evidence>
<dbReference type="Gene3D" id="3.40.1410.10">
    <property type="entry name" value="Chorismate lyase-like"/>
    <property type="match status" value="1"/>
</dbReference>
<name>A0ABR8PHI2_9BACL</name>
<evidence type="ECO:0000313" key="6">
    <source>
        <dbReference type="Proteomes" id="UP000659496"/>
    </source>
</evidence>
<dbReference type="Proteomes" id="UP000659496">
    <property type="component" value="Unassembled WGS sequence"/>
</dbReference>
<dbReference type="Pfam" id="PF00392">
    <property type="entry name" value="GntR"/>
    <property type="match status" value="1"/>
</dbReference>
<dbReference type="InterPro" id="IPR028978">
    <property type="entry name" value="Chorismate_lyase_/UTRA_dom_sf"/>
</dbReference>
<protein>
    <submittedName>
        <fullName evidence="5">GntR family transcriptional regulator</fullName>
    </submittedName>
</protein>
<evidence type="ECO:0000313" key="5">
    <source>
        <dbReference type="EMBL" id="MBD7907628.1"/>
    </source>
</evidence>
<dbReference type="SMART" id="SM00345">
    <property type="entry name" value="HTH_GNTR"/>
    <property type="match status" value="1"/>
</dbReference>
<dbReference type="InterPro" id="IPR011663">
    <property type="entry name" value="UTRA"/>
</dbReference>
<dbReference type="PRINTS" id="PR00035">
    <property type="entry name" value="HTHGNTR"/>
</dbReference>
<dbReference type="InterPro" id="IPR036388">
    <property type="entry name" value="WH-like_DNA-bd_sf"/>
</dbReference>
<dbReference type="RefSeq" id="WP_191688898.1">
    <property type="nucleotide sequence ID" value="NZ_JACSQY010000002.1"/>
</dbReference>
<dbReference type="PANTHER" id="PTHR44846:SF1">
    <property type="entry name" value="MANNOSYL-D-GLYCERATE TRANSPORT_METABOLISM SYSTEM REPRESSOR MNGR-RELATED"/>
    <property type="match status" value="1"/>
</dbReference>
<keyword evidence="2" id="KW-0238">DNA-binding</keyword>
<reference evidence="5 6" key="1">
    <citation type="submission" date="2020-08" db="EMBL/GenBank/DDBJ databases">
        <title>A Genomic Blueprint of the Chicken Gut Microbiome.</title>
        <authorList>
            <person name="Gilroy R."/>
            <person name="Ravi A."/>
            <person name="Getino M."/>
            <person name="Pursley I."/>
            <person name="Horton D.L."/>
            <person name="Alikhan N.-F."/>
            <person name="Baker D."/>
            <person name="Gharbi K."/>
            <person name="Hall N."/>
            <person name="Watson M."/>
            <person name="Adriaenssens E.M."/>
            <person name="Foster-Nyarko E."/>
            <person name="Jarju S."/>
            <person name="Secka A."/>
            <person name="Antonio M."/>
            <person name="Oren A."/>
            <person name="Chaudhuri R."/>
            <person name="La Ragione R.M."/>
            <person name="Hildebrand F."/>
            <person name="Pallen M.J."/>
        </authorList>
    </citation>
    <scope>NUCLEOTIDE SEQUENCE [LARGE SCALE GENOMIC DNA]</scope>
    <source>
        <strain evidence="5 6">Sa3CUA8</strain>
    </source>
</reference>
<dbReference type="InterPro" id="IPR036390">
    <property type="entry name" value="WH_DNA-bd_sf"/>
</dbReference>
<evidence type="ECO:0000256" key="3">
    <source>
        <dbReference type="ARBA" id="ARBA00023163"/>
    </source>
</evidence>
<dbReference type="PANTHER" id="PTHR44846">
    <property type="entry name" value="MANNOSYL-D-GLYCERATE TRANSPORT/METABOLISM SYSTEM REPRESSOR MNGR-RELATED"/>
    <property type="match status" value="1"/>
</dbReference>
<dbReference type="EMBL" id="JACSQY010000002">
    <property type="protein sequence ID" value="MBD7907628.1"/>
    <property type="molecule type" value="Genomic_DNA"/>
</dbReference>
<accession>A0ABR8PHI2</accession>
<dbReference type="CDD" id="cd07377">
    <property type="entry name" value="WHTH_GntR"/>
    <property type="match status" value="1"/>
</dbReference>
<dbReference type="SMART" id="SM00866">
    <property type="entry name" value="UTRA"/>
    <property type="match status" value="1"/>
</dbReference>
<sequence>MLDKQSAIPIYVQIEDYLKEQIAQGVYPVKSLIPSERELTDMFGVSRMTVRQSLTNLVKDGLLYREKGRGTFVAEEKMEQPLNGLTSFTEDMKERGFTPGTKLISFSQIHPDPQIAARLGLSSEAVVHKVVRIRYADDTPMAIERSYLPVDLFPALTEEALQGSLYAFIENKEKLVIGQATQRMEAALAKTDDAGYLQIALPAAVVLIERVSTLEDGRIFEVVRSTYRADRYKFISEIGR</sequence>
<keyword evidence="3" id="KW-0804">Transcription</keyword>
<gene>
    <name evidence="5" type="ORF">H9659_04675</name>
</gene>
<dbReference type="Pfam" id="PF07702">
    <property type="entry name" value="UTRA"/>
    <property type="match status" value="1"/>
</dbReference>
<dbReference type="InterPro" id="IPR050679">
    <property type="entry name" value="Bact_HTH_transcr_reg"/>
</dbReference>
<feature type="domain" description="HTH gntR-type" evidence="4">
    <location>
        <begin position="8"/>
        <end position="76"/>
    </location>
</feature>
<dbReference type="InterPro" id="IPR000524">
    <property type="entry name" value="Tscrpt_reg_HTH_GntR"/>
</dbReference>
<dbReference type="Gene3D" id="1.10.10.10">
    <property type="entry name" value="Winged helix-like DNA-binding domain superfamily/Winged helix DNA-binding domain"/>
    <property type="match status" value="1"/>
</dbReference>
<comment type="caution">
    <text evidence="5">The sequence shown here is derived from an EMBL/GenBank/DDBJ whole genome shotgun (WGS) entry which is preliminary data.</text>
</comment>
<organism evidence="5 6">
    <name type="scientific">Sporosarcina gallistercoris</name>
    <dbReference type="NCBI Taxonomy" id="2762245"/>
    <lineage>
        <taxon>Bacteria</taxon>
        <taxon>Bacillati</taxon>
        <taxon>Bacillota</taxon>
        <taxon>Bacilli</taxon>
        <taxon>Bacillales</taxon>
        <taxon>Caryophanaceae</taxon>
        <taxon>Sporosarcina</taxon>
    </lineage>
</organism>
<dbReference type="SUPFAM" id="SSF46785">
    <property type="entry name" value="Winged helix' DNA-binding domain"/>
    <property type="match status" value="1"/>
</dbReference>
<proteinExistence type="predicted"/>
<evidence type="ECO:0000259" key="4">
    <source>
        <dbReference type="PROSITE" id="PS50949"/>
    </source>
</evidence>